<feature type="transmembrane region" description="Helical" evidence="1">
    <location>
        <begin position="12"/>
        <end position="31"/>
    </location>
</feature>
<keyword evidence="1" id="KW-0472">Membrane</keyword>
<keyword evidence="1" id="KW-1133">Transmembrane helix</keyword>
<name>A0A090QJE4_9GAMM</name>
<evidence type="ECO:0000256" key="1">
    <source>
        <dbReference type="SAM" id="Phobius"/>
    </source>
</evidence>
<comment type="caution">
    <text evidence="2">The sequence shown here is derived from an EMBL/GenBank/DDBJ whole genome shotgun (WGS) entry which is preliminary data.</text>
</comment>
<protein>
    <submittedName>
        <fullName evidence="2">Uncharacterized protein</fullName>
    </submittedName>
</protein>
<dbReference type="AlphaFoldDB" id="A0A090QJE4"/>
<keyword evidence="1" id="KW-0812">Transmembrane</keyword>
<organism evidence="2 3">
    <name type="scientific">Photobacterium aphoticum</name>
    <dbReference type="NCBI Taxonomy" id="754436"/>
    <lineage>
        <taxon>Bacteria</taxon>
        <taxon>Pseudomonadati</taxon>
        <taxon>Pseudomonadota</taxon>
        <taxon>Gammaproteobacteria</taxon>
        <taxon>Vibrionales</taxon>
        <taxon>Vibrionaceae</taxon>
        <taxon>Photobacterium</taxon>
    </lineage>
</organism>
<evidence type="ECO:0000313" key="2">
    <source>
        <dbReference type="EMBL" id="GAL02996.1"/>
    </source>
</evidence>
<gene>
    <name evidence="2" type="ORF">JCM19237_5889</name>
</gene>
<sequence>MSLVVMSTQTSGLPSAILDFLAFLVLLIVGVRRATGQPISPSCRASQSSASQSSQ</sequence>
<reference evidence="2 3" key="1">
    <citation type="journal article" date="2014" name="Genome Announc.">
        <title>Draft Genome Sequences of Two Vibrionaceae Species, Vibrio ponticus C121 and Photobacterium aphoticum C119, Isolated as Coral Reef Microbiota.</title>
        <authorList>
            <person name="Al-saari N."/>
            <person name="Meirelles P.M."/>
            <person name="Mino S."/>
            <person name="Suda W."/>
            <person name="Oshima K."/>
            <person name="Hattori M."/>
            <person name="Ohkuma M."/>
            <person name="Thompson F.L."/>
            <person name="Gomez-Gil B."/>
            <person name="Sawabe T."/>
            <person name="Sawabe T."/>
        </authorList>
    </citation>
    <scope>NUCLEOTIDE SEQUENCE [LARGE SCALE GENOMIC DNA]</scope>
    <source>
        <strain evidence="2 3">JCM 19237</strain>
    </source>
</reference>
<accession>A0A090QJE4</accession>
<evidence type="ECO:0000313" key="3">
    <source>
        <dbReference type="Proteomes" id="UP000029227"/>
    </source>
</evidence>
<dbReference type="EMBL" id="BBMN01000001">
    <property type="protein sequence ID" value="GAL02996.1"/>
    <property type="molecule type" value="Genomic_DNA"/>
</dbReference>
<proteinExistence type="predicted"/>
<dbReference type="Proteomes" id="UP000029227">
    <property type="component" value="Unassembled WGS sequence"/>
</dbReference>